<dbReference type="Proteomes" id="UP000000311">
    <property type="component" value="Unassembled WGS sequence"/>
</dbReference>
<dbReference type="EMBL" id="GL439339">
    <property type="protein sequence ID" value="EFN67413.1"/>
    <property type="molecule type" value="Genomic_DNA"/>
</dbReference>
<dbReference type="OrthoDB" id="10067219at2759"/>
<dbReference type="InParanoid" id="E2AGN0"/>
<dbReference type="AlphaFoldDB" id="E2AGN0"/>
<evidence type="ECO:0000256" key="1">
    <source>
        <dbReference type="SAM" id="MobiDB-lite"/>
    </source>
</evidence>
<name>E2AGN0_CAMFO</name>
<evidence type="ECO:0000313" key="2">
    <source>
        <dbReference type="EMBL" id="EFN67413.1"/>
    </source>
</evidence>
<evidence type="ECO:0000313" key="3">
    <source>
        <dbReference type="Proteomes" id="UP000000311"/>
    </source>
</evidence>
<feature type="compositionally biased region" description="Polar residues" evidence="1">
    <location>
        <begin position="237"/>
        <end position="247"/>
    </location>
</feature>
<feature type="region of interest" description="Disordered" evidence="1">
    <location>
        <begin position="225"/>
        <end position="251"/>
    </location>
</feature>
<proteinExistence type="predicted"/>
<reference evidence="2 3" key="1">
    <citation type="journal article" date="2010" name="Science">
        <title>Genomic comparison of the ants Camponotus floridanus and Harpegnathos saltator.</title>
        <authorList>
            <person name="Bonasio R."/>
            <person name="Zhang G."/>
            <person name="Ye C."/>
            <person name="Mutti N.S."/>
            <person name="Fang X."/>
            <person name="Qin N."/>
            <person name="Donahue G."/>
            <person name="Yang P."/>
            <person name="Li Q."/>
            <person name="Li C."/>
            <person name="Zhang P."/>
            <person name="Huang Z."/>
            <person name="Berger S.L."/>
            <person name="Reinberg D."/>
            <person name="Wang J."/>
            <person name="Liebig J."/>
        </authorList>
    </citation>
    <scope>NUCLEOTIDE SEQUENCE [LARGE SCALE GENOMIC DNA]</scope>
    <source>
        <strain evidence="3">C129</strain>
    </source>
</reference>
<accession>E2AGN0</accession>
<protein>
    <submittedName>
        <fullName evidence="2">Uncharacterized protein</fullName>
    </submittedName>
</protein>
<feature type="region of interest" description="Disordered" evidence="1">
    <location>
        <begin position="406"/>
        <end position="441"/>
    </location>
</feature>
<gene>
    <name evidence="2" type="ORF">EAG_14812</name>
</gene>
<keyword evidence="3" id="KW-1185">Reference proteome</keyword>
<feature type="compositionally biased region" description="Polar residues" evidence="1">
    <location>
        <begin position="432"/>
        <end position="441"/>
    </location>
</feature>
<organism evidence="3">
    <name type="scientific">Camponotus floridanus</name>
    <name type="common">Florida carpenter ant</name>
    <dbReference type="NCBI Taxonomy" id="104421"/>
    <lineage>
        <taxon>Eukaryota</taxon>
        <taxon>Metazoa</taxon>
        <taxon>Ecdysozoa</taxon>
        <taxon>Arthropoda</taxon>
        <taxon>Hexapoda</taxon>
        <taxon>Insecta</taxon>
        <taxon>Pterygota</taxon>
        <taxon>Neoptera</taxon>
        <taxon>Endopterygota</taxon>
        <taxon>Hymenoptera</taxon>
        <taxon>Apocrita</taxon>
        <taxon>Aculeata</taxon>
        <taxon>Formicoidea</taxon>
        <taxon>Formicidae</taxon>
        <taxon>Formicinae</taxon>
        <taxon>Camponotus</taxon>
    </lineage>
</organism>
<sequence>MYPPWSRISCQVGEAVKMDMESLYDYVEEDQDFYEETPATRKGGYPIDHRSIKTTHVMHMRLAASALASHAFHSWPSIRSLLSVCAAAKTYKRTIWKEFHSANLNSLHNSSCLWKAFVLVISGLTVDLKYPRAYESVRLGTKHTLMTLDNETISLFVEERKKNHTSRRLSEFLSRDKNANDVRMFDRDVRSMHGLLSTRYDGTGSGMLTIMTKFLKQEMFSDAEEEGLVPTLPGRDTSMQKVPSVSDLSDPESSLEKLKLKNYEDYAYRMNGIRVNRTREKIICILNSEDSQEEIDCSNPRNSRIIISRGKRFRFKSQACLGRSTLGGEGRRSERVAEVSGWQQVVTSRSATRLGYDREKPGERKGVDQELVIEAIPPSPFLFFSRDSTRAGLSRSTAAPIRCRQLSAPNGSESKPGSEVTKMASRIDTDKSNTPVSTPLNPTNVIKHKINCFLPTRQEELIAQDEVRGSKYRIEDNGEEVKLALAKIKYTKNNTGLQGFVVGQLGVVSQVIICVESESEVRIGPSRQGFEIFEGAWLSHNTSSKVANAALGSSSEEGEEARRASEALAFLPDFITRILPYRIPYAVLWSRLAPEAPLAFHSTATSGLYEIPTLVLILSCLVTTLFLDHLQRKCNGVGIIVFDVSLVPLPHLTSFIQNDGVSRNKATTRKEGAPSSPLASYCVNDNETHLISPDPIVNENVSGRVARDTKISLDIVLSCFEFQDKIKTRFLINYQDNTKTKTVKIISLVKIIGFQKKLKYLYLVSIEKSLSTGTDEAVDKYEPDFFTTPKYLYLHISLESYQYFYEYCLILGLVQP</sequence>